<dbReference type="GO" id="GO:0003700">
    <property type="term" value="F:DNA-binding transcription factor activity"/>
    <property type="evidence" value="ECO:0007669"/>
    <property type="project" value="InterPro"/>
</dbReference>
<protein>
    <submittedName>
        <fullName evidence="5">Transcriptional regulator, ArsR family</fullName>
    </submittedName>
</protein>
<dbReference type="CDD" id="cd00090">
    <property type="entry name" value="HTH_ARSR"/>
    <property type="match status" value="1"/>
</dbReference>
<dbReference type="Gene3D" id="1.10.10.10">
    <property type="entry name" value="Winged helix-like DNA-binding domain superfamily/Winged helix DNA-binding domain"/>
    <property type="match status" value="1"/>
</dbReference>
<dbReference type="PROSITE" id="PS50987">
    <property type="entry name" value="HTH_ARSR_2"/>
    <property type="match status" value="1"/>
</dbReference>
<dbReference type="InterPro" id="IPR011991">
    <property type="entry name" value="ArsR-like_HTH"/>
</dbReference>
<dbReference type="PRINTS" id="PR00778">
    <property type="entry name" value="HTHARSR"/>
</dbReference>
<keyword evidence="1" id="KW-0805">Transcription regulation</keyword>
<dbReference type="PANTHER" id="PTHR33154:SF28">
    <property type="entry name" value="HTH-TYPE TRANSCRIPTIONAL REGULATOR YGAV-RELATED"/>
    <property type="match status" value="1"/>
</dbReference>
<keyword evidence="6" id="KW-1185">Reference proteome</keyword>
<dbReference type="EMBL" id="FNUZ01000004">
    <property type="protein sequence ID" value="SEG42216.1"/>
    <property type="molecule type" value="Genomic_DNA"/>
</dbReference>
<name>A0A1H6A398_9RHOB</name>
<dbReference type="Proteomes" id="UP000236752">
    <property type="component" value="Unassembled WGS sequence"/>
</dbReference>
<dbReference type="AlphaFoldDB" id="A0A1H6A398"/>
<feature type="domain" description="HTH arsR-type" evidence="4">
    <location>
        <begin position="9"/>
        <end position="99"/>
    </location>
</feature>
<keyword evidence="2" id="KW-0238">DNA-binding</keyword>
<evidence type="ECO:0000313" key="5">
    <source>
        <dbReference type="EMBL" id="SEG42216.1"/>
    </source>
</evidence>
<dbReference type="Pfam" id="PF01022">
    <property type="entry name" value="HTH_5"/>
    <property type="match status" value="1"/>
</dbReference>
<proteinExistence type="predicted"/>
<dbReference type="PANTHER" id="PTHR33154">
    <property type="entry name" value="TRANSCRIPTIONAL REGULATOR, ARSR FAMILY"/>
    <property type="match status" value="1"/>
</dbReference>
<organism evidence="5 6">
    <name type="scientific">Thalassococcus halodurans</name>
    <dbReference type="NCBI Taxonomy" id="373675"/>
    <lineage>
        <taxon>Bacteria</taxon>
        <taxon>Pseudomonadati</taxon>
        <taxon>Pseudomonadota</taxon>
        <taxon>Alphaproteobacteria</taxon>
        <taxon>Rhodobacterales</taxon>
        <taxon>Roseobacteraceae</taxon>
        <taxon>Thalassococcus</taxon>
    </lineage>
</organism>
<dbReference type="InterPro" id="IPR051081">
    <property type="entry name" value="HTH_MetalResp_TranReg"/>
</dbReference>
<dbReference type="GO" id="GO:0003677">
    <property type="term" value="F:DNA binding"/>
    <property type="evidence" value="ECO:0007669"/>
    <property type="project" value="UniProtKB-KW"/>
</dbReference>
<reference evidence="5 6" key="1">
    <citation type="submission" date="2016-10" db="EMBL/GenBank/DDBJ databases">
        <authorList>
            <person name="de Groot N.N."/>
        </authorList>
    </citation>
    <scope>NUCLEOTIDE SEQUENCE [LARGE SCALE GENOMIC DNA]</scope>
    <source>
        <strain evidence="5 6">DSM 26915</strain>
    </source>
</reference>
<keyword evidence="3" id="KW-0804">Transcription</keyword>
<evidence type="ECO:0000259" key="4">
    <source>
        <dbReference type="PROSITE" id="PS50987"/>
    </source>
</evidence>
<dbReference type="InterPro" id="IPR036388">
    <property type="entry name" value="WH-like_DNA-bd_sf"/>
</dbReference>
<gene>
    <name evidence="5" type="ORF">SAMN04488045_2764</name>
</gene>
<dbReference type="InterPro" id="IPR036390">
    <property type="entry name" value="WH_DNA-bd_sf"/>
</dbReference>
<dbReference type="RefSeq" id="WP_234994773.1">
    <property type="nucleotide sequence ID" value="NZ_FNUZ01000004.1"/>
</dbReference>
<sequence>MYNNQSSELVERVPTVTLYLKTLAHEGRLSILCHLAEKPRTVSELEQLLDMRQSTVSQMLSRLREEGLVQASREGKSMRYSLARPETKQMIDLLVELFV</sequence>
<dbReference type="NCBIfam" id="NF033788">
    <property type="entry name" value="HTH_metalloreg"/>
    <property type="match status" value="1"/>
</dbReference>
<dbReference type="SMART" id="SM00418">
    <property type="entry name" value="HTH_ARSR"/>
    <property type="match status" value="1"/>
</dbReference>
<accession>A0A1H6A398</accession>
<evidence type="ECO:0000256" key="1">
    <source>
        <dbReference type="ARBA" id="ARBA00023015"/>
    </source>
</evidence>
<dbReference type="InterPro" id="IPR001845">
    <property type="entry name" value="HTH_ArsR_DNA-bd_dom"/>
</dbReference>
<dbReference type="SUPFAM" id="SSF46785">
    <property type="entry name" value="Winged helix' DNA-binding domain"/>
    <property type="match status" value="1"/>
</dbReference>
<evidence type="ECO:0000313" key="6">
    <source>
        <dbReference type="Proteomes" id="UP000236752"/>
    </source>
</evidence>
<evidence type="ECO:0000256" key="2">
    <source>
        <dbReference type="ARBA" id="ARBA00023125"/>
    </source>
</evidence>
<evidence type="ECO:0000256" key="3">
    <source>
        <dbReference type="ARBA" id="ARBA00023163"/>
    </source>
</evidence>